<evidence type="ECO:0000256" key="2">
    <source>
        <dbReference type="ARBA" id="ARBA00022475"/>
    </source>
</evidence>
<feature type="transmembrane region" description="Helical" evidence="6">
    <location>
        <begin position="53"/>
        <end position="72"/>
    </location>
</feature>
<keyword evidence="4 6" id="KW-1133">Transmembrane helix</keyword>
<feature type="domain" description="TcaA second" evidence="7">
    <location>
        <begin position="81"/>
        <end position="170"/>
    </location>
</feature>
<gene>
    <name evidence="10" type="ORF">GCM10010954_31420</name>
</gene>
<evidence type="ECO:0000256" key="5">
    <source>
        <dbReference type="ARBA" id="ARBA00023136"/>
    </source>
</evidence>
<evidence type="ECO:0000259" key="9">
    <source>
        <dbReference type="Pfam" id="PF22820"/>
    </source>
</evidence>
<evidence type="ECO:0000256" key="6">
    <source>
        <dbReference type="SAM" id="Phobius"/>
    </source>
</evidence>
<dbReference type="EMBL" id="BMEL01000004">
    <property type="protein sequence ID" value="GGF29990.1"/>
    <property type="molecule type" value="Genomic_DNA"/>
</dbReference>
<accession>A0A917B934</accession>
<evidence type="ECO:0000256" key="3">
    <source>
        <dbReference type="ARBA" id="ARBA00022692"/>
    </source>
</evidence>
<evidence type="ECO:0008006" key="12">
    <source>
        <dbReference type="Google" id="ProtNLM"/>
    </source>
</evidence>
<dbReference type="PANTHER" id="PTHR40038:SF1">
    <property type="entry name" value="MEMBRANE-ASSOCIATED PROTEIN TCAA"/>
    <property type="match status" value="1"/>
</dbReference>
<reference evidence="10" key="1">
    <citation type="journal article" date="2014" name="Int. J. Syst. Evol. Microbiol.">
        <title>Complete genome sequence of Corynebacterium casei LMG S-19264T (=DSM 44701T), isolated from a smear-ripened cheese.</title>
        <authorList>
            <consortium name="US DOE Joint Genome Institute (JGI-PGF)"/>
            <person name="Walter F."/>
            <person name="Albersmeier A."/>
            <person name="Kalinowski J."/>
            <person name="Ruckert C."/>
        </authorList>
    </citation>
    <scope>NUCLEOTIDE SEQUENCE</scope>
    <source>
        <strain evidence="10">CGMCC 1.12153</strain>
    </source>
</reference>
<protein>
    <recommendedName>
        <fullName evidence="12">Membrane-associated protein</fullName>
    </recommendedName>
</protein>
<evidence type="ECO:0000259" key="7">
    <source>
        <dbReference type="Pfam" id="PF22813"/>
    </source>
</evidence>
<dbReference type="PANTHER" id="PTHR40038">
    <property type="entry name" value="MEMBRANE-ASSOCIATED PROTEIN TCAA"/>
    <property type="match status" value="1"/>
</dbReference>
<proteinExistence type="predicted"/>
<reference evidence="10" key="2">
    <citation type="submission" date="2020-09" db="EMBL/GenBank/DDBJ databases">
        <authorList>
            <person name="Sun Q."/>
            <person name="Zhou Y."/>
        </authorList>
    </citation>
    <scope>NUCLEOTIDE SEQUENCE</scope>
    <source>
        <strain evidence="10">CGMCC 1.12153</strain>
    </source>
</reference>
<comment type="caution">
    <text evidence="10">The sequence shown here is derived from an EMBL/GenBank/DDBJ whole genome shotgun (WGS) entry which is preliminary data.</text>
</comment>
<organism evidence="10 11">
    <name type="scientific">Halobacillus andaensis</name>
    <dbReference type="NCBI Taxonomy" id="1176239"/>
    <lineage>
        <taxon>Bacteria</taxon>
        <taxon>Bacillati</taxon>
        <taxon>Bacillota</taxon>
        <taxon>Bacilli</taxon>
        <taxon>Bacillales</taxon>
        <taxon>Bacillaceae</taxon>
        <taxon>Halobacillus</taxon>
    </lineage>
</organism>
<evidence type="ECO:0000313" key="10">
    <source>
        <dbReference type="EMBL" id="GGF29990.1"/>
    </source>
</evidence>
<keyword evidence="11" id="KW-1185">Reference proteome</keyword>
<dbReference type="Pfam" id="PF22813">
    <property type="entry name" value="TcaA_2nd"/>
    <property type="match status" value="1"/>
</dbReference>
<dbReference type="InterPro" id="IPR054528">
    <property type="entry name" value="TcaA_5th"/>
</dbReference>
<comment type="subcellular location">
    <subcellularLocation>
        <location evidence="1">Cell membrane</location>
        <topology evidence="1">Single-pass membrane protein</topology>
    </subcellularLocation>
</comment>
<feature type="domain" description="TcaA 4th" evidence="9">
    <location>
        <begin position="250"/>
        <end position="309"/>
    </location>
</feature>
<dbReference type="InterPro" id="IPR054529">
    <property type="entry name" value="TcaA_2nd"/>
</dbReference>
<dbReference type="InterPro" id="IPR054530">
    <property type="entry name" value="TcaA_4th"/>
</dbReference>
<evidence type="ECO:0000259" key="8">
    <source>
        <dbReference type="Pfam" id="PF22819"/>
    </source>
</evidence>
<keyword evidence="2" id="KW-1003">Cell membrane</keyword>
<keyword evidence="3 6" id="KW-0812">Transmembrane</keyword>
<dbReference type="Pfam" id="PF22819">
    <property type="entry name" value="TcaA_5th"/>
    <property type="match status" value="1"/>
</dbReference>
<evidence type="ECO:0000256" key="4">
    <source>
        <dbReference type="ARBA" id="ARBA00022989"/>
    </source>
</evidence>
<sequence>MKYCTECGHSLLKEQAFCVSCGVKQNDGSTQPIPQPSRKMRSIRKPLKKRTKLVIGIIIALAVLLFTAHQVISEKMDSMIMVMEMDRAISNNDAHAFFEHIELEEKALLNKKDFLAYIQESGWANIERQLTDVVTGEEKNLSIKDYDGNELFTLQKDHLFAEMYPTYKISAKPQPVTAATNFSPTNLEVGDQSVEIEEGEGKEVYQAYPGTYEVKGEAENEFGVFEYKDEIHVDLDDESPTEISIDFPDETYTIQTDQSDATLFINGKSTGKALSEFSELGPFPEDEEVFMYAERTDKDGDVQRTEEISQYYTSWGSLPFEFNKREYEFPDLEYEEEYMEEDVEGVTIEEEDFVSTEASHHVLAFREDYESALNAVDYSYISSYLEESSDAAIELQDYLMEIDHQGFWFNFTSNEVVSTEQLDEATFLVTTNEGFTFTDYEGNETIYDRVKDYEVTATEQGLKITKIDINETNRD</sequence>
<dbReference type="RefSeq" id="WP_188378461.1">
    <property type="nucleotide sequence ID" value="NZ_BMEL01000004.1"/>
</dbReference>
<dbReference type="AlphaFoldDB" id="A0A917B934"/>
<keyword evidence="5 6" id="KW-0472">Membrane</keyword>
<dbReference type="Pfam" id="PF22820">
    <property type="entry name" value="TcaA_3rd_4th"/>
    <property type="match status" value="1"/>
</dbReference>
<dbReference type="Proteomes" id="UP000660110">
    <property type="component" value="Unassembled WGS sequence"/>
</dbReference>
<dbReference type="GO" id="GO:0005886">
    <property type="term" value="C:plasma membrane"/>
    <property type="evidence" value="ECO:0007669"/>
    <property type="project" value="UniProtKB-SubCell"/>
</dbReference>
<evidence type="ECO:0000313" key="11">
    <source>
        <dbReference type="Proteomes" id="UP000660110"/>
    </source>
</evidence>
<evidence type="ECO:0000256" key="1">
    <source>
        <dbReference type="ARBA" id="ARBA00004162"/>
    </source>
</evidence>
<feature type="domain" description="TcaA protein NTF2-like" evidence="8">
    <location>
        <begin position="355"/>
        <end position="467"/>
    </location>
</feature>
<name>A0A917B934_HALAA</name>